<feature type="signal peptide" evidence="1">
    <location>
        <begin position="1"/>
        <end position="28"/>
    </location>
</feature>
<keyword evidence="3" id="KW-1185">Reference proteome</keyword>
<gene>
    <name evidence="2" type="ORF">EVOR1521_LOCUS14146</name>
</gene>
<keyword evidence="1" id="KW-0732">Signal</keyword>
<comment type="caution">
    <text evidence="2">The sequence shown here is derived from an EMBL/GenBank/DDBJ whole genome shotgun (WGS) entry which is preliminary data.</text>
</comment>
<accession>A0AA36IK54</accession>
<dbReference type="Proteomes" id="UP001178507">
    <property type="component" value="Unassembled WGS sequence"/>
</dbReference>
<proteinExistence type="predicted"/>
<evidence type="ECO:0000256" key="1">
    <source>
        <dbReference type="SAM" id="SignalP"/>
    </source>
</evidence>
<evidence type="ECO:0000313" key="3">
    <source>
        <dbReference type="Proteomes" id="UP001178507"/>
    </source>
</evidence>
<organism evidence="2 3">
    <name type="scientific">Effrenium voratum</name>
    <dbReference type="NCBI Taxonomy" id="2562239"/>
    <lineage>
        <taxon>Eukaryota</taxon>
        <taxon>Sar</taxon>
        <taxon>Alveolata</taxon>
        <taxon>Dinophyceae</taxon>
        <taxon>Suessiales</taxon>
        <taxon>Symbiodiniaceae</taxon>
        <taxon>Effrenium</taxon>
    </lineage>
</organism>
<protein>
    <submittedName>
        <fullName evidence="2">Uncharacterized protein</fullName>
    </submittedName>
</protein>
<sequence length="401" mass="44774">MSFLRRLLPGALGTVLALLLLNRRFSDGERPPPAAGGCCAGIRCGGKPYRILVVHGQHKAYNLTAMYAPMLDTILQGLRSKEEQCSYRTVAVLPKHLSENGNYGVLEAGDVILHVGLEYEENFTRRCQEEFAPNVYCILFQTEHRSIQAPQGLCEVWEYTRANRPTAPVVRYVPPGFLPLEVAVAENDRQVQQAAASLAAFGGKGGLQWIFVGSMPRKRRSCWQHLRAMPELGHVQFRHVNGIFQAQKWKDLAWGQGRKLFLNMHKKCNASGSSPPLETNRVSTLLSFGGVVVSERVNSEDARMFEDVILVEENLFGSYSDWSPRLRELLEDPAKLAEFQVSAYKTFKRRFQPEKLLADAGLWEPSAPASACGENDEHAAATSLQLDLRRPQLAPPNQDAM</sequence>
<dbReference type="AlphaFoldDB" id="A0AA36IK54"/>
<name>A0AA36IK54_9DINO</name>
<feature type="chain" id="PRO_5041275591" evidence="1">
    <location>
        <begin position="29"/>
        <end position="401"/>
    </location>
</feature>
<dbReference type="EMBL" id="CAUJNA010001657">
    <property type="protein sequence ID" value="CAJ1388224.1"/>
    <property type="molecule type" value="Genomic_DNA"/>
</dbReference>
<reference evidence="2" key="1">
    <citation type="submission" date="2023-08" db="EMBL/GenBank/DDBJ databases">
        <authorList>
            <person name="Chen Y."/>
            <person name="Shah S."/>
            <person name="Dougan E. K."/>
            <person name="Thang M."/>
            <person name="Chan C."/>
        </authorList>
    </citation>
    <scope>NUCLEOTIDE SEQUENCE</scope>
</reference>
<evidence type="ECO:0000313" key="2">
    <source>
        <dbReference type="EMBL" id="CAJ1388224.1"/>
    </source>
</evidence>